<dbReference type="InterPro" id="IPR007502">
    <property type="entry name" value="Helicase-assoc_dom"/>
</dbReference>
<dbReference type="PANTHER" id="PTHR18934">
    <property type="entry name" value="ATP-DEPENDENT RNA HELICASE"/>
    <property type="match status" value="1"/>
</dbReference>
<protein>
    <recommendedName>
        <fullName evidence="1">RNA helicase</fullName>
        <ecNumber evidence="1">3.6.4.13</ecNumber>
    </recommendedName>
</protein>
<dbReference type="AlphaFoldDB" id="A0A813GRI7"/>
<evidence type="ECO:0000256" key="3">
    <source>
        <dbReference type="ARBA" id="ARBA00022741"/>
    </source>
</evidence>
<dbReference type="InterPro" id="IPR014001">
    <property type="entry name" value="Helicase_ATP-bd"/>
</dbReference>
<evidence type="ECO:0000256" key="9">
    <source>
        <dbReference type="SAM" id="MobiDB-lite"/>
    </source>
</evidence>
<evidence type="ECO:0000256" key="5">
    <source>
        <dbReference type="ARBA" id="ARBA00022806"/>
    </source>
</evidence>
<dbReference type="PROSITE" id="PS00690">
    <property type="entry name" value="DEAH_ATP_HELICASE"/>
    <property type="match status" value="1"/>
</dbReference>
<dbReference type="OrthoDB" id="10253254at2759"/>
<dbReference type="EC" id="3.6.4.13" evidence="1"/>
<proteinExistence type="predicted"/>
<keyword evidence="5" id="KW-0347">Helicase</keyword>
<dbReference type="FunFam" id="1.20.120.1080:FF:000001">
    <property type="entry name" value="Pre-mRNA-splicing factor ATP-dependent RNA helicase"/>
    <property type="match status" value="1"/>
</dbReference>
<evidence type="ECO:0000256" key="1">
    <source>
        <dbReference type="ARBA" id="ARBA00012552"/>
    </source>
</evidence>
<dbReference type="InterPro" id="IPR011545">
    <property type="entry name" value="DEAD/DEAH_box_helicase_dom"/>
</dbReference>
<reference evidence="12" key="1">
    <citation type="submission" date="2021-02" db="EMBL/GenBank/DDBJ databases">
        <authorList>
            <person name="Dougan E. K."/>
            <person name="Rhodes N."/>
            <person name="Thang M."/>
            <person name="Chan C."/>
        </authorList>
    </citation>
    <scope>NUCLEOTIDE SEQUENCE</scope>
</reference>
<feature type="domain" description="Helicase C-terminal" evidence="11">
    <location>
        <begin position="252"/>
        <end position="434"/>
    </location>
</feature>
<dbReference type="InterPro" id="IPR001650">
    <property type="entry name" value="Helicase_C-like"/>
</dbReference>
<dbReference type="PANTHER" id="PTHR18934:SF109">
    <property type="entry name" value="ATP-DEPENDENT RNA HELICASE DHX15 HOMOLOG"/>
    <property type="match status" value="1"/>
</dbReference>
<dbReference type="FunFam" id="3.40.50.300:FF:000615">
    <property type="entry name" value="pre-mRNA-splicing factor ATP-dependent RNA helicase DEAH7"/>
    <property type="match status" value="1"/>
</dbReference>
<gene>
    <name evidence="12" type="ORF">PGLA1383_LOCUS46126</name>
</gene>
<evidence type="ECO:0000256" key="8">
    <source>
        <dbReference type="ARBA" id="ARBA00047984"/>
    </source>
</evidence>
<sequence length="706" mass="78905">MRDTNSRSRSPPAQTPGPFQVKKKGGAATAASGCDVDAEPGDKSWLTGQPYSKRFFEILKARRRLPCWEMRKEVVKMVRENQSSVLIGETGSGKTTQVAQFLLAAGGDLGSGSIAVTQPRRVAAMSVAARVAQEMDVELGQEVGYNIRFEDVTSEKTRIKFMTDGMLLRECQTDPLMSKYSVIILDEAHERTLATDILFGLLKEVLQKRPELRCLVMSATLEAEKFQDYWSGAPLLRVPGRMFPVETFFTLRPEKDYVAAAVEVCCMINQQEPPGDILCFLCGEEEIETACFEIETRAGESGCSTMVLPLYSSLPMNQQRRVFPPAPEGTRKIIIATNIAETSLTIDGVVYVVDPGLFKQMLYNPRTHVESLLVSPISRASAQQRAGRAGRTRPGKCFRLYTPETFEKELPESTYPEIIRSNLSSVVISLKKLGVDDLVHFDFMEPPSPESMMRALEMLHFLGAIDDEGDLTDAGKAMADFPVDPHLSKTIVAACSRGCVSEVLAIIAMLSVPPPFSRPRHAQKAADRAHRNFASGYGDHLSLLTAYSQYSNNGSKADYCHEHFLSERNMKQAENVRRQLAGIVRSRGLEKESTEKNGMITTNVRKSFIEGFFMQCAHIDQGGKNYMTVRDQQMVAIHPSSFLQHKPEWVMYHETVVTDRCYMRNVTAIPAEMLIEVAPQFYHPDTCKLNEQAQKILQRALPRSKR</sequence>
<dbReference type="Proteomes" id="UP000654075">
    <property type="component" value="Unassembled WGS sequence"/>
</dbReference>
<dbReference type="Pfam" id="PF07717">
    <property type="entry name" value="OB_NTP_bind"/>
    <property type="match status" value="1"/>
</dbReference>
<accession>A0A813GRI7</accession>
<evidence type="ECO:0000313" key="13">
    <source>
        <dbReference type="Proteomes" id="UP000654075"/>
    </source>
</evidence>
<dbReference type="GO" id="GO:0016787">
    <property type="term" value="F:hydrolase activity"/>
    <property type="evidence" value="ECO:0007669"/>
    <property type="project" value="UniProtKB-KW"/>
</dbReference>
<dbReference type="InterPro" id="IPR048333">
    <property type="entry name" value="HA2_WH"/>
</dbReference>
<dbReference type="GO" id="GO:0008380">
    <property type="term" value="P:RNA splicing"/>
    <property type="evidence" value="ECO:0007669"/>
    <property type="project" value="UniProtKB-KW"/>
</dbReference>
<dbReference type="Gene3D" id="1.20.120.1080">
    <property type="match status" value="1"/>
</dbReference>
<dbReference type="GO" id="GO:0005524">
    <property type="term" value="F:ATP binding"/>
    <property type="evidence" value="ECO:0007669"/>
    <property type="project" value="UniProtKB-KW"/>
</dbReference>
<dbReference type="Gene3D" id="3.40.50.300">
    <property type="entry name" value="P-loop containing nucleotide triphosphate hydrolases"/>
    <property type="match status" value="2"/>
</dbReference>
<evidence type="ECO:0000256" key="4">
    <source>
        <dbReference type="ARBA" id="ARBA00022801"/>
    </source>
</evidence>
<dbReference type="GO" id="GO:0006397">
    <property type="term" value="P:mRNA processing"/>
    <property type="evidence" value="ECO:0007669"/>
    <property type="project" value="UniProtKB-KW"/>
</dbReference>
<comment type="caution">
    <text evidence="12">The sequence shown here is derived from an EMBL/GenBank/DDBJ whole genome shotgun (WGS) entry which is preliminary data.</text>
</comment>
<dbReference type="PROSITE" id="PS51192">
    <property type="entry name" value="HELICASE_ATP_BIND_1"/>
    <property type="match status" value="1"/>
</dbReference>
<dbReference type="OMA" id="FYTREPE"/>
<comment type="catalytic activity">
    <reaction evidence="8">
        <text>ATP + H2O = ADP + phosphate + H(+)</text>
        <dbReference type="Rhea" id="RHEA:13065"/>
        <dbReference type="ChEBI" id="CHEBI:15377"/>
        <dbReference type="ChEBI" id="CHEBI:15378"/>
        <dbReference type="ChEBI" id="CHEBI:30616"/>
        <dbReference type="ChEBI" id="CHEBI:43474"/>
        <dbReference type="ChEBI" id="CHEBI:456216"/>
        <dbReference type="EC" id="3.6.4.13"/>
    </reaction>
</comment>
<dbReference type="Pfam" id="PF21010">
    <property type="entry name" value="HA2_C"/>
    <property type="match status" value="1"/>
</dbReference>
<evidence type="ECO:0000259" key="11">
    <source>
        <dbReference type="PROSITE" id="PS51194"/>
    </source>
</evidence>
<dbReference type="InterPro" id="IPR011709">
    <property type="entry name" value="DEAD-box_helicase_OB_fold"/>
</dbReference>
<dbReference type="EMBL" id="CAJNNV010029691">
    <property type="protein sequence ID" value="CAE8629703.1"/>
    <property type="molecule type" value="Genomic_DNA"/>
</dbReference>
<keyword evidence="4" id="KW-0378">Hydrolase</keyword>
<dbReference type="InterPro" id="IPR027417">
    <property type="entry name" value="P-loop_NTPase"/>
</dbReference>
<dbReference type="Pfam" id="PF00270">
    <property type="entry name" value="DEAD"/>
    <property type="match status" value="1"/>
</dbReference>
<evidence type="ECO:0000256" key="7">
    <source>
        <dbReference type="ARBA" id="ARBA00023187"/>
    </source>
</evidence>
<evidence type="ECO:0000256" key="2">
    <source>
        <dbReference type="ARBA" id="ARBA00022664"/>
    </source>
</evidence>
<dbReference type="SMART" id="SM00490">
    <property type="entry name" value="HELICc"/>
    <property type="match status" value="1"/>
</dbReference>
<dbReference type="Pfam" id="PF04408">
    <property type="entry name" value="WHD_HA2"/>
    <property type="match status" value="1"/>
</dbReference>
<evidence type="ECO:0000313" key="12">
    <source>
        <dbReference type="EMBL" id="CAE8629703.1"/>
    </source>
</evidence>
<keyword evidence="6" id="KW-0067">ATP-binding</keyword>
<dbReference type="FunFam" id="3.40.50.300:FF:000007">
    <property type="entry name" value="Pre-mRNA-splicing factor ATP-dependent RNA helicase"/>
    <property type="match status" value="1"/>
</dbReference>
<keyword evidence="3" id="KW-0547">Nucleotide-binding</keyword>
<evidence type="ECO:0000256" key="6">
    <source>
        <dbReference type="ARBA" id="ARBA00022840"/>
    </source>
</evidence>
<dbReference type="CDD" id="cd18791">
    <property type="entry name" value="SF2_C_RHA"/>
    <property type="match status" value="1"/>
</dbReference>
<dbReference type="InterPro" id="IPR002464">
    <property type="entry name" value="DNA/RNA_helicase_DEAH_CS"/>
</dbReference>
<dbReference type="GO" id="GO:0003723">
    <property type="term" value="F:RNA binding"/>
    <property type="evidence" value="ECO:0007669"/>
    <property type="project" value="TreeGrafter"/>
</dbReference>
<name>A0A813GRI7_POLGL</name>
<keyword evidence="2" id="KW-0507">mRNA processing</keyword>
<dbReference type="PROSITE" id="PS51194">
    <property type="entry name" value="HELICASE_CTER"/>
    <property type="match status" value="1"/>
</dbReference>
<keyword evidence="13" id="KW-1185">Reference proteome</keyword>
<dbReference type="SMART" id="SM00487">
    <property type="entry name" value="DEXDc"/>
    <property type="match status" value="1"/>
</dbReference>
<keyword evidence="7" id="KW-0508">mRNA splicing</keyword>
<dbReference type="SMART" id="SM00847">
    <property type="entry name" value="HA2"/>
    <property type="match status" value="1"/>
</dbReference>
<dbReference type="SUPFAM" id="SSF52540">
    <property type="entry name" value="P-loop containing nucleoside triphosphate hydrolases"/>
    <property type="match status" value="1"/>
</dbReference>
<dbReference type="GO" id="GO:0003724">
    <property type="term" value="F:RNA helicase activity"/>
    <property type="evidence" value="ECO:0007669"/>
    <property type="project" value="UniProtKB-EC"/>
</dbReference>
<evidence type="ECO:0000259" key="10">
    <source>
        <dbReference type="PROSITE" id="PS51192"/>
    </source>
</evidence>
<feature type="domain" description="Helicase ATP-binding" evidence="10">
    <location>
        <begin position="75"/>
        <end position="239"/>
    </location>
</feature>
<feature type="region of interest" description="Disordered" evidence="9">
    <location>
        <begin position="1"/>
        <end position="42"/>
    </location>
</feature>
<dbReference type="Pfam" id="PF00271">
    <property type="entry name" value="Helicase_C"/>
    <property type="match status" value="1"/>
</dbReference>
<organism evidence="12 13">
    <name type="scientific">Polarella glacialis</name>
    <name type="common">Dinoflagellate</name>
    <dbReference type="NCBI Taxonomy" id="89957"/>
    <lineage>
        <taxon>Eukaryota</taxon>
        <taxon>Sar</taxon>
        <taxon>Alveolata</taxon>
        <taxon>Dinophyceae</taxon>
        <taxon>Suessiales</taxon>
        <taxon>Suessiaceae</taxon>
        <taxon>Polarella</taxon>
    </lineage>
</organism>